<gene>
    <name evidence="3" type="ORF">PDM29_15910</name>
</gene>
<evidence type="ECO:0000313" key="3">
    <source>
        <dbReference type="EMBL" id="WNH51815.1"/>
    </source>
</evidence>
<evidence type="ECO:0000259" key="2">
    <source>
        <dbReference type="Pfam" id="PF13649"/>
    </source>
</evidence>
<protein>
    <submittedName>
        <fullName evidence="3">Class I SAM-dependent methyltransferase</fullName>
    </submittedName>
</protein>
<dbReference type="Proteomes" id="UP001302072">
    <property type="component" value="Chromosome"/>
</dbReference>
<dbReference type="InterPro" id="IPR041698">
    <property type="entry name" value="Methyltransf_25"/>
</dbReference>
<dbReference type="EMBL" id="CP115541">
    <property type="protein sequence ID" value="WNH51815.1"/>
    <property type="molecule type" value="Genomic_DNA"/>
</dbReference>
<proteinExistence type="predicted"/>
<organism evidence="3 4">
    <name type="scientific">Stenotrophomonas oahuensis</name>
    <dbReference type="NCBI Taxonomy" id="3003271"/>
    <lineage>
        <taxon>Bacteria</taxon>
        <taxon>Pseudomonadati</taxon>
        <taxon>Pseudomonadota</taxon>
        <taxon>Gammaproteobacteria</taxon>
        <taxon>Lysobacterales</taxon>
        <taxon>Lysobacteraceae</taxon>
        <taxon>Stenotrophomonas</taxon>
    </lineage>
</organism>
<keyword evidence="1" id="KW-0808">Transferase</keyword>
<dbReference type="PANTHER" id="PTHR43861">
    <property type="entry name" value="TRANS-ACONITATE 2-METHYLTRANSFERASE-RELATED"/>
    <property type="match status" value="1"/>
</dbReference>
<dbReference type="GO" id="GO:0008168">
    <property type="term" value="F:methyltransferase activity"/>
    <property type="evidence" value="ECO:0007669"/>
    <property type="project" value="UniProtKB-KW"/>
</dbReference>
<name>A0ABY9YMY5_9GAMM</name>
<dbReference type="RefSeq" id="WP_311191034.1">
    <property type="nucleotide sequence ID" value="NZ_CP115541.1"/>
</dbReference>
<evidence type="ECO:0000256" key="1">
    <source>
        <dbReference type="ARBA" id="ARBA00022679"/>
    </source>
</evidence>
<dbReference type="InterPro" id="IPR029063">
    <property type="entry name" value="SAM-dependent_MTases_sf"/>
</dbReference>
<dbReference type="CDD" id="cd02440">
    <property type="entry name" value="AdoMet_MTases"/>
    <property type="match status" value="1"/>
</dbReference>
<keyword evidence="4" id="KW-1185">Reference proteome</keyword>
<dbReference type="Gene3D" id="3.40.50.150">
    <property type="entry name" value="Vaccinia Virus protein VP39"/>
    <property type="match status" value="1"/>
</dbReference>
<feature type="domain" description="Methyltransferase" evidence="2">
    <location>
        <begin position="46"/>
        <end position="131"/>
    </location>
</feature>
<sequence>MSNVAYFDHVYENDDPFGYRTRWYEVRKRALLLASLPSPRYERGWELGCSNGVLTAELAHRCAQLHATDLSEAAIATARASLADQDHVTLECAQHPQQWPEGRFDLIVFSEIGYYLSPEQMRDMAGRLCGSLSFDGVLVSCHWLHAFDEARCSADFVHAQFDARLPQLFCYRDEDLLLQGWSRMTTSVAAREGLR</sequence>
<dbReference type="GO" id="GO:0032259">
    <property type="term" value="P:methylation"/>
    <property type="evidence" value="ECO:0007669"/>
    <property type="project" value="UniProtKB-KW"/>
</dbReference>
<keyword evidence="3" id="KW-0489">Methyltransferase</keyword>
<reference evidence="3 4" key="1">
    <citation type="submission" date="2022-12" db="EMBL/GenBank/DDBJ databases">
        <title>Two new species, Stenotrophomonas aracearum and Stenotrophomonas oahuensis, isolated from Anthurium (Araceae family) in Hawaii.</title>
        <authorList>
            <person name="Chunag S.C."/>
            <person name="Dobhal S."/>
            <person name="Alvarez A."/>
            <person name="Arif M."/>
        </authorList>
    </citation>
    <scope>NUCLEOTIDE SEQUENCE [LARGE SCALE GENOMIC DNA]</scope>
    <source>
        <strain evidence="3 4">A5586</strain>
    </source>
</reference>
<dbReference type="Pfam" id="PF13649">
    <property type="entry name" value="Methyltransf_25"/>
    <property type="match status" value="1"/>
</dbReference>
<accession>A0ABY9YMY5</accession>
<evidence type="ECO:0000313" key="4">
    <source>
        <dbReference type="Proteomes" id="UP001302072"/>
    </source>
</evidence>
<dbReference type="SUPFAM" id="SSF53335">
    <property type="entry name" value="S-adenosyl-L-methionine-dependent methyltransferases"/>
    <property type="match status" value="1"/>
</dbReference>